<dbReference type="InterPro" id="IPR002035">
    <property type="entry name" value="VWF_A"/>
</dbReference>
<feature type="region of interest" description="Disordered" evidence="1">
    <location>
        <begin position="994"/>
        <end position="1054"/>
    </location>
</feature>
<feature type="compositionally biased region" description="Basic and acidic residues" evidence="1">
    <location>
        <begin position="995"/>
        <end position="1017"/>
    </location>
</feature>
<dbReference type="Pfam" id="PF00092">
    <property type="entry name" value="VWA"/>
    <property type="match status" value="1"/>
</dbReference>
<evidence type="ECO:0000313" key="4">
    <source>
        <dbReference type="EMBL" id="MAG18414.1"/>
    </source>
</evidence>
<dbReference type="AlphaFoldDB" id="A0A2D6LQK7"/>
<accession>A0A2D6LQK7</accession>
<reference evidence="5" key="1">
    <citation type="submission" date="2017-09" db="EMBL/GenBank/DDBJ databases">
        <title>The Reconstruction of 2,631 Draft Metagenome-Assembled Genomes from the Global Oceans.</title>
        <authorList>
            <person name="Tully B.J."/>
            <person name="Graham E.D."/>
            <person name="Heidelberg J.F."/>
        </authorList>
    </citation>
    <scope>NUCLEOTIDE SEQUENCE [LARGE SCALE GENOMIC DNA]</scope>
</reference>
<dbReference type="Gene3D" id="3.40.50.410">
    <property type="entry name" value="von Willebrand factor, type A domain"/>
    <property type="match status" value="1"/>
</dbReference>
<protein>
    <recommendedName>
        <fullName evidence="3">VWFA domain-containing protein</fullName>
    </recommendedName>
</protein>
<evidence type="ECO:0000256" key="1">
    <source>
        <dbReference type="SAM" id="MobiDB-lite"/>
    </source>
</evidence>
<organism evidence="4 5">
    <name type="scientific">Candidatus Iainarchaeum sp</name>
    <dbReference type="NCBI Taxonomy" id="3101447"/>
    <lineage>
        <taxon>Archaea</taxon>
        <taxon>Candidatus Iainarchaeota</taxon>
        <taxon>Candidatus Iainarchaeia</taxon>
        <taxon>Candidatus Iainarchaeales</taxon>
        <taxon>Candidatus Iainarchaeaceae</taxon>
        <taxon>Candidatus Iainarchaeum</taxon>
    </lineage>
</organism>
<feature type="transmembrane region" description="Helical" evidence="2">
    <location>
        <begin position="961"/>
        <end position="988"/>
    </location>
</feature>
<comment type="caution">
    <text evidence="4">The sequence shown here is derived from an EMBL/GenBank/DDBJ whole genome shotgun (WGS) entry which is preliminary data.</text>
</comment>
<gene>
    <name evidence="4" type="ORF">CL944_02990</name>
</gene>
<feature type="compositionally biased region" description="Basic residues" evidence="1">
    <location>
        <begin position="1018"/>
        <end position="1054"/>
    </location>
</feature>
<dbReference type="Proteomes" id="UP000226712">
    <property type="component" value="Unassembled WGS sequence"/>
</dbReference>
<dbReference type="EMBL" id="NZBD01000016">
    <property type="protein sequence ID" value="MAG18414.1"/>
    <property type="molecule type" value="Genomic_DNA"/>
</dbReference>
<proteinExistence type="predicted"/>
<evidence type="ECO:0000259" key="3">
    <source>
        <dbReference type="PROSITE" id="PS50234"/>
    </source>
</evidence>
<evidence type="ECO:0000256" key="2">
    <source>
        <dbReference type="SAM" id="Phobius"/>
    </source>
</evidence>
<dbReference type="InterPro" id="IPR036465">
    <property type="entry name" value="vWFA_dom_sf"/>
</dbReference>
<evidence type="ECO:0000313" key="5">
    <source>
        <dbReference type="Proteomes" id="UP000226712"/>
    </source>
</evidence>
<name>A0A2D6LQK7_9ARCH</name>
<keyword evidence="2" id="KW-0812">Transmembrane</keyword>
<keyword evidence="2" id="KW-1133">Transmembrane helix</keyword>
<dbReference type="PROSITE" id="PS50234">
    <property type="entry name" value="VWFA"/>
    <property type="match status" value="1"/>
</dbReference>
<feature type="domain" description="VWFA" evidence="3">
    <location>
        <begin position="421"/>
        <end position="593"/>
    </location>
</feature>
<dbReference type="SUPFAM" id="SSF53300">
    <property type="entry name" value="vWA-like"/>
    <property type="match status" value="1"/>
</dbReference>
<keyword evidence="2" id="KW-0472">Membrane</keyword>
<sequence length="1054" mass="116475">MDYKILLAGLLLLIFGVYAHSADVSGTCGDDSLQCEISLNNMELCNNSTVTETYDAYFNGEYSQWFNVIPNQVTLAPGECTDLKVYTVANCYADPGFYTANLIIQDGETLSVTCSLDLRQGHFVDIEVEPYSQNATQCEEKVYDLIVTNNTIVPNQQIERVDLSISGIPESWYVLEEERILVEKGYPETVKLRVQAPCDADFGAYDFTARATLPNPNFYDEDDGEYVLDQGQSIQVLLETGFDARVHDACLEIPTEGKITLINNGMLSDNLKLTLEGSGFARLDKTQVSLSSGEEETITVDFLQTIIAPGEYDFTLRVESTVFDYSTTKTFTSNLQDCFNVEVIKLEGESNVCVEDDPVYRFRVTNNKVMAVDLDISIEGIEADLDRTNILVEPGESEEFEALLDVSDLAREARVSKTDLAVEIIIDTSGSMVERINGDTKMEIAKTSIINLVNNINEVDLGLRVLGQGELCEDSELLVGVDKLDIARITDEVSELNPKGKTPLTQALRASIEDFPEAKEKAVILVSDGKETCEGNISETARELASQGVIVYSVGFDIDEEGQEQLREISSRTGGKYFDARNPEELVDVLQKISQELDIVPSNEGKRTFTLNLDSENFSYEKDFSLTISDCYNATMVAPELNLCSGVTKSDVVTLVNLGSETQEFDINIEPNWIEIPGTVTIEPNSEAIIPLTAVVPEDASEDSYTISAVSGTIRLNQEKNINYLSSASCFGIDMILLEPTLNAATCEGKKQTLIIENRGVVEQEVTITADKPYVEIVESVITVAPGERKEVNFFVSPPFDLPETTFINITAETERGFKTSAQIKLMVFGNQESFGLGEVDVRVRDLNITEVEGLEHDLEVVFDIYNDSNRTLEVFNVTSLDYNAVVQLDKRFIQAKRTVMARMLIDLPDEFTSRTITVPIRMETDEGTYTRNIVFSYEESEDDEPTQGEVDEPISVGTGLFSLATLSTALLGALIIIVIGLVVYSAYRAVQQEPEEKPKEDEGTKAAKAKLAEVKTKKGSKKAATKGAKKPAKTAKKPVKKTKKSAKKKGKKK</sequence>
<dbReference type="SMART" id="SM00327">
    <property type="entry name" value="VWA"/>
    <property type="match status" value="1"/>
</dbReference>